<dbReference type="Proteomes" id="UP000306628">
    <property type="component" value="Unassembled WGS sequence"/>
</dbReference>
<evidence type="ECO:0000313" key="3">
    <source>
        <dbReference type="Proteomes" id="UP000306628"/>
    </source>
</evidence>
<proteinExistence type="predicted"/>
<feature type="chain" id="PRO_5024347950" evidence="1">
    <location>
        <begin position="26"/>
        <end position="115"/>
    </location>
</feature>
<feature type="signal peptide" evidence="1">
    <location>
        <begin position="1"/>
        <end position="25"/>
    </location>
</feature>
<evidence type="ECO:0000313" key="2">
    <source>
        <dbReference type="EMBL" id="TMR38048.1"/>
    </source>
</evidence>
<dbReference type="OrthoDB" id="3542097at2"/>
<gene>
    <name evidence="2" type="ORF">ETD85_06300</name>
</gene>
<reference evidence="2 3" key="1">
    <citation type="submission" date="2019-05" db="EMBL/GenBank/DDBJ databases">
        <title>Draft genome sequence of Nonomuraea zeae DSM 100528.</title>
        <authorList>
            <person name="Saricaoglu S."/>
            <person name="Isik K."/>
        </authorList>
    </citation>
    <scope>NUCLEOTIDE SEQUENCE [LARGE SCALE GENOMIC DNA]</scope>
    <source>
        <strain evidence="2 3">DSM 100528</strain>
    </source>
</reference>
<dbReference type="EMBL" id="VCKX01000012">
    <property type="protein sequence ID" value="TMR38048.1"/>
    <property type="molecule type" value="Genomic_DNA"/>
</dbReference>
<keyword evidence="1" id="KW-0732">Signal</keyword>
<accession>A0A5S4GYL5</accession>
<sequence length="115" mass="11242">MSLTAKGFVGGIAAALLLTIGSASAALASSSSASAGNVCVTVVSPSHQICVPGTPGYTAVKATVSGAYNWSPYAVRLQPAEGVSVGCIRPGSTVTYPQNVAIAGIQVLSSATCVV</sequence>
<dbReference type="AlphaFoldDB" id="A0A5S4GYL5"/>
<dbReference type="RefSeq" id="WP_138688651.1">
    <property type="nucleotide sequence ID" value="NZ_JBHSAZ010000107.1"/>
</dbReference>
<organism evidence="2 3">
    <name type="scientific">Nonomuraea zeae</name>
    <dbReference type="NCBI Taxonomy" id="1642303"/>
    <lineage>
        <taxon>Bacteria</taxon>
        <taxon>Bacillati</taxon>
        <taxon>Actinomycetota</taxon>
        <taxon>Actinomycetes</taxon>
        <taxon>Streptosporangiales</taxon>
        <taxon>Streptosporangiaceae</taxon>
        <taxon>Nonomuraea</taxon>
    </lineage>
</organism>
<evidence type="ECO:0000256" key="1">
    <source>
        <dbReference type="SAM" id="SignalP"/>
    </source>
</evidence>
<name>A0A5S4GYL5_9ACTN</name>
<keyword evidence="3" id="KW-1185">Reference proteome</keyword>
<protein>
    <submittedName>
        <fullName evidence="2">Uncharacterized protein</fullName>
    </submittedName>
</protein>
<comment type="caution">
    <text evidence="2">The sequence shown here is derived from an EMBL/GenBank/DDBJ whole genome shotgun (WGS) entry which is preliminary data.</text>
</comment>